<dbReference type="PANTHER" id="PTHR34706">
    <property type="entry name" value="SLR1338 PROTEIN"/>
    <property type="match status" value="1"/>
</dbReference>
<keyword evidence="3" id="KW-1185">Reference proteome</keyword>
<comment type="caution">
    <text evidence="2">The sequence shown here is derived from an EMBL/GenBank/DDBJ whole genome shotgun (WGS) entry which is preliminary data.</text>
</comment>
<feature type="region of interest" description="Disordered" evidence="1">
    <location>
        <begin position="1"/>
        <end position="38"/>
    </location>
</feature>
<dbReference type="OrthoDB" id="2142040at2759"/>
<dbReference type="AlphaFoldDB" id="A0A507FPH3"/>
<dbReference type="InterPro" id="IPR036465">
    <property type="entry name" value="vWFA_dom_sf"/>
</dbReference>
<sequence length="325" mass="36438">MATNSSNSVPPKYSDNPFDDNNLPASGTPFSDNKQQAKEQQRLDAFRQLVERQEISNLMALKLRKLEAYDIVIICDDSGSMNTKSTMGLQVSNPYAPATTRWDELKLTVQIVTDIAATLDEDGIDVYFLNRAPVRNVFSAEQLQQAFANPPRGYTPITRVLRQVLHEKRSQAIESGKKLLVLLATDGTPTTDSGVDDKQGLRQLLMHERGGRGEVPVVFLACTDDETEVGYLNEWDKQIPDVDVADDYISERKEILAVQGHNFPFSRGDWVCKMLLGPIDAEIDALDERRVGDHGGSTVYSSPQRYQQPSYPPPAEKKKKKWGFF</sequence>
<dbReference type="Proteomes" id="UP000320333">
    <property type="component" value="Unassembled WGS sequence"/>
</dbReference>
<dbReference type="EMBL" id="QEAP01000032">
    <property type="protein sequence ID" value="TPX76937.1"/>
    <property type="molecule type" value="Genomic_DNA"/>
</dbReference>
<dbReference type="SUPFAM" id="SSF53300">
    <property type="entry name" value="vWA-like"/>
    <property type="match status" value="1"/>
</dbReference>
<organism evidence="2 3">
    <name type="scientific">Chytriomyces confervae</name>
    <dbReference type="NCBI Taxonomy" id="246404"/>
    <lineage>
        <taxon>Eukaryota</taxon>
        <taxon>Fungi</taxon>
        <taxon>Fungi incertae sedis</taxon>
        <taxon>Chytridiomycota</taxon>
        <taxon>Chytridiomycota incertae sedis</taxon>
        <taxon>Chytridiomycetes</taxon>
        <taxon>Chytridiales</taxon>
        <taxon>Chytriomycetaceae</taxon>
        <taxon>Chytriomyces</taxon>
    </lineage>
</organism>
<dbReference type="STRING" id="246404.A0A507FPH3"/>
<feature type="region of interest" description="Disordered" evidence="1">
    <location>
        <begin position="294"/>
        <end position="325"/>
    </location>
</feature>
<reference evidence="2 3" key="1">
    <citation type="journal article" date="2019" name="Sci. Rep.">
        <title>Comparative genomics of chytrid fungi reveal insights into the obligate biotrophic and pathogenic lifestyle of Synchytrium endobioticum.</title>
        <authorList>
            <person name="van de Vossenberg B.T.L.H."/>
            <person name="Warris S."/>
            <person name="Nguyen H.D.T."/>
            <person name="van Gent-Pelzer M.P.E."/>
            <person name="Joly D.L."/>
            <person name="van de Geest H.C."/>
            <person name="Bonants P.J.M."/>
            <person name="Smith D.S."/>
            <person name="Levesque C.A."/>
            <person name="van der Lee T.A.J."/>
        </authorList>
    </citation>
    <scope>NUCLEOTIDE SEQUENCE [LARGE SCALE GENOMIC DNA]</scope>
    <source>
        <strain evidence="2 3">CBS 675.73</strain>
    </source>
</reference>
<proteinExistence type="predicted"/>
<accession>A0A507FPH3</accession>
<evidence type="ECO:0000256" key="1">
    <source>
        <dbReference type="SAM" id="MobiDB-lite"/>
    </source>
</evidence>
<dbReference type="PANTHER" id="PTHR34706:SF1">
    <property type="entry name" value="VWFA DOMAIN-CONTAINING PROTEIN"/>
    <property type="match status" value="1"/>
</dbReference>
<evidence type="ECO:0000313" key="2">
    <source>
        <dbReference type="EMBL" id="TPX76937.1"/>
    </source>
</evidence>
<feature type="compositionally biased region" description="Polar residues" evidence="1">
    <location>
        <begin position="23"/>
        <end position="34"/>
    </location>
</feature>
<evidence type="ECO:0008006" key="4">
    <source>
        <dbReference type="Google" id="ProtNLM"/>
    </source>
</evidence>
<name>A0A507FPH3_9FUNG</name>
<feature type="compositionally biased region" description="Low complexity" evidence="1">
    <location>
        <begin position="300"/>
        <end position="309"/>
    </location>
</feature>
<dbReference type="Gene3D" id="3.40.50.410">
    <property type="entry name" value="von Willebrand factor, type A domain"/>
    <property type="match status" value="1"/>
</dbReference>
<evidence type="ECO:0000313" key="3">
    <source>
        <dbReference type="Proteomes" id="UP000320333"/>
    </source>
</evidence>
<protein>
    <recommendedName>
        <fullName evidence="4">VWFA domain-containing protein</fullName>
    </recommendedName>
</protein>
<gene>
    <name evidence="2" type="ORF">CcCBS67573_g01790</name>
</gene>